<sequence>MALETLPFRPEAKRVSILTLTSLPFDLFTKIIAEILATIGVRKAVRLRQVSPEICFDYTCRCHGIVDEVLEKYSLSYGDFKTFDEKLAGRLLQTKMEHEPNHEVLSHIKESIERLPDFASETKEAKLKICRDVCEAAAPQIGRLRERDSNGFHRLCLRAMQRVKDGSLNIIPQKESYEVVRSQQSQTDLSIAIVADRHDVVRNLIESGVATVDFKSLYFKHPIVQAARLGRIEIVKYLLEKGAEWQTQDEIWSKKAYHLISLLDLHINKKIMLAPEPTISSLGLARHKIELLLRPVAHSGNANIFTRLLDAYKDESVCSETMKSTLIREAIIGGNTATLSVMVKEGFEIQTYPLYLPSQTSYLQIAAQYGSAKMTALLLEHGADPRQASPLNNLDAWDIAITKGYEDVLKVLLDHAEKNGVQPSPTDLRIQDLEHAHIIRMLIRHGYEIGKDPSYENISKVMLRNAFKKNNVCMVEALVEAGVSVDIEDINILADLVASSIGRGEMIQLLLRTGAANRDGGNGSVRLKSLGRAALHTDRTTYWELGRY</sequence>
<dbReference type="Proteomes" id="UP000016922">
    <property type="component" value="Unassembled WGS sequence"/>
</dbReference>
<keyword evidence="1" id="KW-0677">Repeat</keyword>
<evidence type="ECO:0000256" key="1">
    <source>
        <dbReference type="ARBA" id="ARBA00022737"/>
    </source>
</evidence>
<dbReference type="GeneID" id="19467496"/>
<dbReference type="InterPro" id="IPR036770">
    <property type="entry name" value="Ankyrin_rpt-contain_sf"/>
</dbReference>
<dbReference type="InterPro" id="IPR051165">
    <property type="entry name" value="Multifunctional_ANK_Repeat"/>
</dbReference>
<evidence type="ECO:0000256" key="2">
    <source>
        <dbReference type="ARBA" id="ARBA00023043"/>
    </source>
</evidence>
<dbReference type="InterPro" id="IPR002110">
    <property type="entry name" value="Ankyrin_rpt"/>
</dbReference>
<dbReference type="eggNOG" id="KOG4177">
    <property type="taxonomic scope" value="Eukaryota"/>
</dbReference>
<dbReference type="OrthoDB" id="4772757at2759"/>
<dbReference type="KEGG" id="glz:GLAREA_08447"/>
<evidence type="ECO:0000313" key="4">
    <source>
        <dbReference type="EMBL" id="EPE24595.1"/>
    </source>
</evidence>
<dbReference type="PANTHER" id="PTHR24123:SF33">
    <property type="entry name" value="PROTEIN HOS4"/>
    <property type="match status" value="1"/>
</dbReference>
<dbReference type="EMBL" id="KE145373">
    <property type="protein sequence ID" value="EPE24595.1"/>
    <property type="molecule type" value="Genomic_DNA"/>
</dbReference>
<organism evidence="4 5">
    <name type="scientific">Glarea lozoyensis (strain ATCC 20868 / MF5171)</name>
    <dbReference type="NCBI Taxonomy" id="1116229"/>
    <lineage>
        <taxon>Eukaryota</taxon>
        <taxon>Fungi</taxon>
        <taxon>Dikarya</taxon>
        <taxon>Ascomycota</taxon>
        <taxon>Pezizomycotina</taxon>
        <taxon>Leotiomycetes</taxon>
        <taxon>Helotiales</taxon>
        <taxon>Helotiaceae</taxon>
        <taxon>Glarea</taxon>
    </lineage>
</organism>
<keyword evidence="2 3" id="KW-0040">ANK repeat</keyword>
<reference evidence="4 5" key="1">
    <citation type="journal article" date="2013" name="BMC Genomics">
        <title>Genomics-driven discovery of the pneumocandin biosynthetic gene cluster in the fungus Glarea lozoyensis.</title>
        <authorList>
            <person name="Chen L."/>
            <person name="Yue Q."/>
            <person name="Zhang X."/>
            <person name="Xiang M."/>
            <person name="Wang C."/>
            <person name="Li S."/>
            <person name="Che Y."/>
            <person name="Ortiz-Lopez F.J."/>
            <person name="Bills G.F."/>
            <person name="Liu X."/>
            <person name="An Z."/>
        </authorList>
    </citation>
    <scope>NUCLEOTIDE SEQUENCE [LARGE SCALE GENOMIC DNA]</scope>
    <source>
        <strain evidence="5">ATCC 20868 / MF5171</strain>
    </source>
</reference>
<dbReference type="RefSeq" id="XP_008088683.1">
    <property type="nucleotide sequence ID" value="XM_008090492.1"/>
</dbReference>
<dbReference type="SUPFAM" id="SSF48403">
    <property type="entry name" value="Ankyrin repeat"/>
    <property type="match status" value="1"/>
</dbReference>
<dbReference type="SMART" id="SM00248">
    <property type="entry name" value="ANK"/>
    <property type="match status" value="5"/>
</dbReference>
<protein>
    <submittedName>
        <fullName evidence="4">Ankyrin repeat-containing protein</fullName>
    </submittedName>
</protein>
<name>S3CF32_GLAL2</name>
<evidence type="ECO:0000256" key="3">
    <source>
        <dbReference type="PROSITE-ProRule" id="PRU00023"/>
    </source>
</evidence>
<accession>S3CF32</accession>
<dbReference type="Gene3D" id="1.25.40.20">
    <property type="entry name" value="Ankyrin repeat-containing domain"/>
    <property type="match status" value="1"/>
</dbReference>
<dbReference type="PROSITE" id="PS50088">
    <property type="entry name" value="ANK_REPEAT"/>
    <property type="match status" value="2"/>
</dbReference>
<dbReference type="AlphaFoldDB" id="S3CF32"/>
<feature type="repeat" description="ANK" evidence="3">
    <location>
        <begin position="358"/>
        <end position="390"/>
    </location>
</feature>
<evidence type="ECO:0000313" key="5">
    <source>
        <dbReference type="Proteomes" id="UP000016922"/>
    </source>
</evidence>
<dbReference type="HOGENOM" id="CLU_496998_0_0_1"/>
<feature type="repeat" description="ANK" evidence="3">
    <location>
        <begin position="218"/>
        <end position="250"/>
    </location>
</feature>
<gene>
    <name evidence="4" type="ORF">GLAREA_08447</name>
</gene>
<keyword evidence="5" id="KW-1185">Reference proteome</keyword>
<proteinExistence type="predicted"/>
<dbReference type="PANTHER" id="PTHR24123">
    <property type="entry name" value="ANKYRIN REPEAT-CONTAINING"/>
    <property type="match status" value="1"/>
</dbReference>